<feature type="domain" description="Thioredoxin-like fold" evidence="3">
    <location>
        <begin position="1"/>
        <end position="76"/>
    </location>
</feature>
<feature type="active site" description="Nucleophile" evidence="1">
    <location>
        <position position="13"/>
    </location>
</feature>
<evidence type="ECO:0000259" key="3">
    <source>
        <dbReference type="Pfam" id="PF13192"/>
    </source>
</evidence>
<dbReference type="InterPro" id="IPR005243">
    <property type="entry name" value="THIRX-like_proc"/>
</dbReference>
<dbReference type="PANTHER" id="PTHR36450">
    <property type="entry name" value="THIOREDOXIN"/>
    <property type="match status" value="1"/>
</dbReference>
<evidence type="ECO:0000313" key="5">
    <source>
        <dbReference type="Proteomes" id="UP000178086"/>
    </source>
</evidence>
<sequence>MEIKVLGPGCANCKKLEANVFEAVAQLDLDADIQKVEDIQEIMSYGVLSTPGLVVDGVVKISGRVPSVAEIIAILKG</sequence>
<keyword evidence="2" id="KW-1015">Disulfide bond</keyword>
<reference evidence="4 5" key="1">
    <citation type="journal article" date="2016" name="Nat. Commun.">
        <title>Thousands of microbial genomes shed light on interconnected biogeochemical processes in an aquifer system.</title>
        <authorList>
            <person name="Anantharaman K."/>
            <person name="Brown C.T."/>
            <person name="Hug L.A."/>
            <person name="Sharon I."/>
            <person name="Castelle C.J."/>
            <person name="Probst A.J."/>
            <person name="Thomas B.C."/>
            <person name="Singh A."/>
            <person name="Wilkins M.J."/>
            <person name="Karaoz U."/>
            <person name="Brodie E.L."/>
            <person name="Williams K.H."/>
            <person name="Hubbard S.S."/>
            <person name="Banfield J.F."/>
        </authorList>
    </citation>
    <scope>NUCLEOTIDE SEQUENCE [LARGE SCALE GENOMIC DNA]</scope>
</reference>
<dbReference type="NCBIfam" id="TIGR00412">
    <property type="entry name" value="redox_disulf_2"/>
    <property type="match status" value="1"/>
</dbReference>
<proteinExistence type="predicted"/>
<dbReference type="EMBL" id="MELI01000084">
    <property type="protein sequence ID" value="OFW32825.1"/>
    <property type="molecule type" value="Genomic_DNA"/>
</dbReference>
<dbReference type="AlphaFoldDB" id="A0A1F2UP58"/>
<evidence type="ECO:0000256" key="2">
    <source>
        <dbReference type="PIRSR" id="PIRSR037031-51"/>
    </source>
</evidence>
<name>A0A1F2UP58_9ACTN</name>
<evidence type="ECO:0000256" key="1">
    <source>
        <dbReference type="PIRSR" id="PIRSR037031-50"/>
    </source>
</evidence>
<protein>
    <submittedName>
        <fullName evidence="4">Redox-active disulfide protein 2</fullName>
    </submittedName>
</protein>
<feature type="disulfide bond" description="Redox-active" evidence="2">
    <location>
        <begin position="10"/>
        <end position="13"/>
    </location>
</feature>
<keyword evidence="2" id="KW-0676">Redox-active center</keyword>
<dbReference type="PIRSF" id="PIRSF037031">
    <property type="entry name" value="Redox_disulphide_2"/>
    <property type="match status" value="1"/>
</dbReference>
<dbReference type="SUPFAM" id="SSF52833">
    <property type="entry name" value="Thioredoxin-like"/>
    <property type="match status" value="1"/>
</dbReference>
<dbReference type="PANTHER" id="PTHR36450:SF1">
    <property type="entry name" value="THIOREDOXIN"/>
    <property type="match status" value="1"/>
</dbReference>
<comment type="caution">
    <text evidence="4">The sequence shown here is derived from an EMBL/GenBank/DDBJ whole genome shotgun (WGS) entry which is preliminary data.</text>
</comment>
<gene>
    <name evidence="4" type="ORF">A2074_05380</name>
</gene>
<feature type="active site" description="Nucleophile" evidence="1">
    <location>
        <position position="10"/>
    </location>
</feature>
<organism evidence="4 5">
    <name type="scientific">Candidatus Aquicultor primus</name>
    <dbReference type="NCBI Taxonomy" id="1797195"/>
    <lineage>
        <taxon>Bacteria</taxon>
        <taxon>Bacillati</taxon>
        <taxon>Actinomycetota</taxon>
        <taxon>Candidatus Aquicultoria</taxon>
        <taxon>Candidatus Aquicultorales</taxon>
        <taxon>Candidatus Aquicultoraceae</taxon>
        <taxon>Candidatus Aquicultor</taxon>
    </lineage>
</organism>
<accession>A0A1F2UP58</accession>
<dbReference type="Pfam" id="PF13192">
    <property type="entry name" value="Thioredoxin_3"/>
    <property type="match status" value="1"/>
</dbReference>
<dbReference type="Proteomes" id="UP000178086">
    <property type="component" value="Unassembled WGS sequence"/>
</dbReference>
<evidence type="ECO:0000313" key="4">
    <source>
        <dbReference type="EMBL" id="OFW32825.1"/>
    </source>
</evidence>
<dbReference type="InterPro" id="IPR012336">
    <property type="entry name" value="Thioredoxin-like_fold"/>
</dbReference>
<dbReference type="InterPro" id="IPR036249">
    <property type="entry name" value="Thioredoxin-like_sf"/>
</dbReference>
<dbReference type="Gene3D" id="3.40.30.10">
    <property type="entry name" value="Glutaredoxin"/>
    <property type="match status" value="1"/>
</dbReference>